<evidence type="ECO:0000256" key="1">
    <source>
        <dbReference type="SAM" id="SignalP"/>
    </source>
</evidence>
<evidence type="ECO:0000259" key="2">
    <source>
        <dbReference type="Pfam" id="PF00675"/>
    </source>
</evidence>
<feature type="signal peptide" evidence="1">
    <location>
        <begin position="1"/>
        <end position="28"/>
    </location>
</feature>
<reference evidence="4 5" key="1">
    <citation type="submission" date="2018-08" db="EMBL/GenBank/DDBJ databases">
        <title>Genome analysis of the thermophilic bacterium of the candidate phylum Aminicenantes from deep subsurface aquifer revealed its physiology and ecological role.</title>
        <authorList>
            <person name="Kadnikov V.V."/>
            <person name="Mardanov A.V."/>
            <person name="Beletsky A.V."/>
            <person name="Karnachuk O.V."/>
            <person name="Ravin N.V."/>
        </authorList>
    </citation>
    <scope>NUCLEOTIDE SEQUENCE [LARGE SCALE GENOMIC DNA]</scope>
    <source>
        <strain evidence="4">BY38</strain>
    </source>
</reference>
<dbReference type="EMBL" id="QUAH01000005">
    <property type="protein sequence ID" value="RFT16060.1"/>
    <property type="molecule type" value="Genomic_DNA"/>
</dbReference>
<dbReference type="PANTHER" id="PTHR11851">
    <property type="entry name" value="METALLOPROTEASE"/>
    <property type="match status" value="1"/>
</dbReference>
<dbReference type="InterPro" id="IPR050361">
    <property type="entry name" value="MPP/UQCRC_Complex"/>
</dbReference>
<gene>
    <name evidence="4" type="ORF">OP8BY_2066</name>
</gene>
<feature type="domain" description="Peptidase M16 N-terminal" evidence="2">
    <location>
        <begin position="64"/>
        <end position="185"/>
    </location>
</feature>
<dbReference type="InterPro" id="IPR007863">
    <property type="entry name" value="Peptidase_M16_C"/>
</dbReference>
<dbReference type="Gene3D" id="3.30.830.10">
    <property type="entry name" value="Metalloenzyme, LuxS/M16 peptidase-like"/>
    <property type="match status" value="2"/>
</dbReference>
<evidence type="ECO:0000313" key="4">
    <source>
        <dbReference type="EMBL" id="RFT16060.1"/>
    </source>
</evidence>
<dbReference type="InterPro" id="IPR011765">
    <property type="entry name" value="Pept_M16_N"/>
</dbReference>
<accession>A0A3E2BMT0</accession>
<dbReference type="SUPFAM" id="SSF63411">
    <property type="entry name" value="LuxS/MPP-like metallohydrolase"/>
    <property type="match status" value="2"/>
</dbReference>
<dbReference type="PANTHER" id="PTHR11851:SF224">
    <property type="entry name" value="PROCESSING PROTEASE"/>
    <property type="match status" value="1"/>
</dbReference>
<evidence type="ECO:0000313" key="5">
    <source>
        <dbReference type="Proteomes" id="UP000257323"/>
    </source>
</evidence>
<evidence type="ECO:0000259" key="3">
    <source>
        <dbReference type="Pfam" id="PF05193"/>
    </source>
</evidence>
<dbReference type="Proteomes" id="UP000257323">
    <property type="component" value="Unassembled WGS sequence"/>
</dbReference>
<dbReference type="Pfam" id="PF00675">
    <property type="entry name" value="Peptidase_M16"/>
    <property type="match status" value="1"/>
</dbReference>
<dbReference type="GO" id="GO:0046872">
    <property type="term" value="F:metal ion binding"/>
    <property type="evidence" value="ECO:0007669"/>
    <property type="project" value="InterPro"/>
</dbReference>
<dbReference type="AlphaFoldDB" id="A0A3E2BMT0"/>
<feature type="domain" description="Peptidase M16 C-terminal" evidence="3">
    <location>
        <begin position="213"/>
        <end position="388"/>
    </location>
</feature>
<feature type="chain" id="PRO_5017586035" evidence="1">
    <location>
        <begin position="29"/>
        <end position="491"/>
    </location>
</feature>
<dbReference type="InterPro" id="IPR011249">
    <property type="entry name" value="Metalloenz_LuxS/M16"/>
</dbReference>
<proteinExistence type="predicted"/>
<dbReference type="Pfam" id="PF05193">
    <property type="entry name" value="Peptidase_M16_C"/>
    <property type="match status" value="1"/>
</dbReference>
<protein>
    <submittedName>
        <fullName evidence="4">Peptidase, M16 family</fullName>
    </submittedName>
</protein>
<comment type="caution">
    <text evidence="4">The sequence shown here is derived from an EMBL/GenBank/DDBJ whole genome shotgun (WGS) entry which is preliminary data.</text>
</comment>
<keyword evidence="1" id="KW-0732">Signal</keyword>
<organism evidence="4 5">
    <name type="scientific">Candidatus Saccharicenans subterraneus</name>
    <dbReference type="NCBI Taxonomy" id="2508984"/>
    <lineage>
        <taxon>Bacteria</taxon>
        <taxon>Candidatus Aminicenantota</taxon>
        <taxon>Candidatus Aminicenantia</taxon>
        <taxon>Candidatus Aminicenantales</taxon>
        <taxon>Candidatus Saccharicenantaceae</taxon>
        <taxon>Candidatus Saccharicenans</taxon>
    </lineage>
</organism>
<name>A0A3E2BMT0_9BACT</name>
<sequence length="491" mass="55206">MKGCSYNFWPRLVAALLAVLCLAGPLPAQEKFRRNPPYPDPLPSLVLPPVESEVIGNGLKLMVISRNNNRLFNLQVLIRAGESDSPAELPGLATATARMMLRGTASINPAEVEERLAFLGIEYSIEVQADYSIFSFSFLDENLEEALGLISLFFVEPSFPALELSAVKRELYYQLLRRNQDPENAGYDFFLKRIFAGSGYNPGILEAETIKNISTREVAQFHQRFLRPNNSIIIFNGQVSLAEARRLAAQNFRRWVPRPVERPSVQKLENRDLNQVCFLDVPGPEVAVIVGNLTVPIASPDYHPLLVLNHLLGGTTGSRLFLQLRELKGLAFYAFSDLSFFRGNGLYWIRAKTSPPAIVETMAAIQQTMRSLSEEKIAPEELERAKAYLMGNLPLQLQSPEALSRRIGLLELLELPPDFWARYSQNIMPVNADSVQVVARKYLSTRPLVVIAAEAAGTLDYLREFDKIDVYNRKGQFQGVFQKGVLKYENR</sequence>